<dbReference type="HOGENOM" id="CLU_109259_2_1_1"/>
<dbReference type="Proteomes" id="UP000054342">
    <property type="component" value="Unassembled WGS sequence"/>
</dbReference>
<dbReference type="RefSeq" id="XP_013317703.1">
    <property type="nucleotide sequence ID" value="XM_013462249.1"/>
</dbReference>
<organism evidence="2 3">
    <name type="scientific">Exophiala xenobiotica</name>
    <dbReference type="NCBI Taxonomy" id="348802"/>
    <lineage>
        <taxon>Eukaryota</taxon>
        <taxon>Fungi</taxon>
        <taxon>Dikarya</taxon>
        <taxon>Ascomycota</taxon>
        <taxon>Pezizomycotina</taxon>
        <taxon>Eurotiomycetes</taxon>
        <taxon>Chaetothyriomycetidae</taxon>
        <taxon>Chaetothyriales</taxon>
        <taxon>Herpotrichiellaceae</taxon>
        <taxon>Exophiala</taxon>
    </lineage>
</organism>
<reference evidence="2 3" key="1">
    <citation type="submission" date="2015-01" db="EMBL/GenBank/DDBJ databases">
        <title>The Genome Sequence of Exophiala xenobiotica CBS118157.</title>
        <authorList>
            <consortium name="The Broad Institute Genomics Platform"/>
            <person name="Cuomo C."/>
            <person name="de Hoog S."/>
            <person name="Gorbushina A."/>
            <person name="Stielow B."/>
            <person name="Teixiera M."/>
            <person name="Abouelleil A."/>
            <person name="Chapman S.B."/>
            <person name="Priest M."/>
            <person name="Young S.K."/>
            <person name="Wortman J."/>
            <person name="Nusbaum C."/>
            <person name="Birren B."/>
        </authorList>
    </citation>
    <scope>NUCLEOTIDE SEQUENCE [LARGE SCALE GENOMIC DNA]</scope>
    <source>
        <strain evidence="2 3">CBS 118157</strain>
    </source>
</reference>
<evidence type="ECO:0000313" key="2">
    <source>
        <dbReference type="EMBL" id="KIW57119.1"/>
    </source>
</evidence>
<protein>
    <recommendedName>
        <fullName evidence="1">Lipocalin-like domain-containing protein</fullName>
    </recommendedName>
</protein>
<accession>A0A0D2FAR4</accession>
<sequence length="165" mass="18762">MTNVFEKHSAKLTGVWSLLTYEMFDSEGPDRKLLSKPHGDEPLGKVVISKSGYLSAILVPSSVLSPLPSDYLMEASDEALARICRRLSTYSGFMTLLEREDGGFLWHTMVEVSNNPNWVGKEQTRRVDYFEDNGEAYMILRPVKDYLLPDGRKTRAELKWKKIAS</sequence>
<evidence type="ECO:0000259" key="1">
    <source>
        <dbReference type="Pfam" id="PF13924"/>
    </source>
</evidence>
<feature type="domain" description="Lipocalin-like" evidence="1">
    <location>
        <begin position="14"/>
        <end position="163"/>
    </location>
</feature>
<name>A0A0D2FAR4_9EURO</name>
<gene>
    <name evidence="2" type="ORF">PV05_05717</name>
</gene>
<keyword evidence="3" id="KW-1185">Reference proteome</keyword>
<dbReference type="Pfam" id="PF13924">
    <property type="entry name" value="Lipocalin_5"/>
    <property type="match status" value="1"/>
</dbReference>
<dbReference type="AlphaFoldDB" id="A0A0D2FAR4"/>
<dbReference type="OrthoDB" id="3904217at2759"/>
<dbReference type="GeneID" id="25327625"/>
<proteinExistence type="predicted"/>
<dbReference type="EMBL" id="KN847319">
    <property type="protein sequence ID" value="KIW57119.1"/>
    <property type="molecule type" value="Genomic_DNA"/>
</dbReference>
<evidence type="ECO:0000313" key="3">
    <source>
        <dbReference type="Proteomes" id="UP000054342"/>
    </source>
</evidence>
<dbReference type="InterPro" id="IPR024311">
    <property type="entry name" value="Lipocalin-like"/>
</dbReference>